<dbReference type="Proteomes" id="UP000321798">
    <property type="component" value="Unassembled WGS sequence"/>
</dbReference>
<reference evidence="2 3" key="1">
    <citation type="submission" date="2019-07" db="EMBL/GenBank/DDBJ databases">
        <title>Whole genome shotgun sequence of Cellulomonas soli NBRC 109434.</title>
        <authorList>
            <person name="Hosoyama A."/>
            <person name="Uohara A."/>
            <person name="Ohji S."/>
            <person name="Ichikawa N."/>
        </authorList>
    </citation>
    <scope>NUCLEOTIDE SEQUENCE [LARGE SCALE GENOMIC DNA]</scope>
    <source>
        <strain evidence="2 3">NBRC 109434</strain>
    </source>
</reference>
<evidence type="ECO:0000313" key="2">
    <source>
        <dbReference type="EMBL" id="GEP69569.1"/>
    </source>
</evidence>
<comment type="caution">
    <text evidence="2">The sequence shown here is derived from an EMBL/GenBank/DDBJ whole genome shotgun (WGS) entry which is preliminary data.</text>
</comment>
<organism evidence="2 3">
    <name type="scientific">Cellulomonas soli</name>
    <dbReference type="NCBI Taxonomy" id="931535"/>
    <lineage>
        <taxon>Bacteria</taxon>
        <taxon>Bacillati</taxon>
        <taxon>Actinomycetota</taxon>
        <taxon>Actinomycetes</taxon>
        <taxon>Micrococcales</taxon>
        <taxon>Cellulomonadaceae</taxon>
        <taxon>Cellulomonas</taxon>
    </lineage>
</organism>
<dbReference type="AlphaFoldDB" id="A0A512PED0"/>
<feature type="region of interest" description="Disordered" evidence="1">
    <location>
        <begin position="127"/>
        <end position="155"/>
    </location>
</feature>
<dbReference type="RefSeq" id="WP_146953322.1">
    <property type="nucleotide sequence ID" value="NZ_BAABBJ010000007.1"/>
</dbReference>
<evidence type="ECO:0000256" key="1">
    <source>
        <dbReference type="SAM" id="MobiDB-lite"/>
    </source>
</evidence>
<keyword evidence="3" id="KW-1185">Reference proteome</keyword>
<accession>A0A512PED0</accession>
<gene>
    <name evidence="2" type="ORF">CSO01_22840</name>
</gene>
<evidence type="ECO:0000313" key="3">
    <source>
        <dbReference type="Proteomes" id="UP000321798"/>
    </source>
</evidence>
<proteinExistence type="predicted"/>
<protein>
    <submittedName>
        <fullName evidence="2">Uncharacterized protein</fullName>
    </submittedName>
</protein>
<name>A0A512PED0_9CELL</name>
<dbReference type="EMBL" id="BKAL01000007">
    <property type="protein sequence ID" value="GEP69569.1"/>
    <property type="molecule type" value="Genomic_DNA"/>
</dbReference>
<sequence>MKRGSCEWAYAEIADLGLEATRRTIAAVVATFAPAYLLIDAYGSEPLDEPGRRALDALLAVPSKNGGAGIVMSRGPKDVEHLLGYGPFTAGLEIGLTGPVDLVLEVWDSECLGVALTEDEQRRAGISLREHPWHKRSRSTPPPPVERQGGAAGWR</sequence>